<keyword evidence="2" id="KW-0812">Transmembrane</keyword>
<evidence type="ECO:0000256" key="2">
    <source>
        <dbReference type="SAM" id="Phobius"/>
    </source>
</evidence>
<evidence type="ECO:0000313" key="3">
    <source>
        <dbReference type="EMBL" id="SFA54415.1"/>
    </source>
</evidence>
<name>A0A1I0TRI8_9NOCA</name>
<dbReference type="EMBL" id="FOJN01000009">
    <property type="protein sequence ID" value="SFA54415.1"/>
    <property type="molecule type" value="Genomic_DNA"/>
</dbReference>
<organism evidence="3 4">
    <name type="scientific">Rhodococcoides kroppenstedtii</name>
    <dbReference type="NCBI Taxonomy" id="293050"/>
    <lineage>
        <taxon>Bacteria</taxon>
        <taxon>Bacillati</taxon>
        <taxon>Actinomycetota</taxon>
        <taxon>Actinomycetes</taxon>
        <taxon>Mycobacteriales</taxon>
        <taxon>Nocardiaceae</taxon>
        <taxon>Rhodococcoides</taxon>
    </lineage>
</organism>
<dbReference type="Proteomes" id="UP000182054">
    <property type="component" value="Unassembled WGS sequence"/>
</dbReference>
<protein>
    <submittedName>
        <fullName evidence="3">Uncharacterized protein</fullName>
    </submittedName>
</protein>
<reference evidence="3 4" key="1">
    <citation type="submission" date="2016-10" db="EMBL/GenBank/DDBJ databases">
        <authorList>
            <person name="de Groot N.N."/>
        </authorList>
    </citation>
    <scope>NUCLEOTIDE SEQUENCE [LARGE SCALE GENOMIC DNA]</scope>
    <source>
        <strain evidence="3 4">DSM 44908</strain>
    </source>
</reference>
<keyword evidence="2" id="KW-0472">Membrane</keyword>
<dbReference type="RefSeq" id="WP_068365540.1">
    <property type="nucleotide sequence ID" value="NZ_FOJN01000009.1"/>
</dbReference>
<dbReference type="GeneID" id="85486286"/>
<dbReference type="AlphaFoldDB" id="A0A1I0TRI8"/>
<keyword evidence="2" id="KW-1133">Transmembrane helix</keyword>
<feature type="compositionally biased region" description="Basic and acidic residues" evidence="1">
    <location>
        <begin position="63"/>
        <end position="80"/>
    </location>
</feature>
<proteinExistence type="predicted"/>
<evidence type="ECO:0000313" key="4">
    <source>
        <dbReference type="Proteomes" id="UP000182054"/>
    </source>
</evidence>
<accession>A0A1I0TRI8</accession>
<evidence type="ECO:0000256" key="1">
    <source>
        <dbReference type="SAM" id="MobiDB-lite"/>
    </source>
</evidence>
<gene>
    <name evidence="3" type="ORF">SAMN05444374_10917</name>
</gene>
<feature type="region of interest" description="Disordered" evidence="1">
    <location>
        <begin position="46"/>
        <end position="80"/>
    </location>
</feature>
<sequence length="80" mass="8431">MTVTGPPPGTVWMADHPLILAVPAFVPALIIAGVVGFIVVRDRRAERAENEEAAAQDDLAAANDREEGRGRPGKPDEGDS</sequence>
<feature type="transmembrane region" description="Helical" evidence="2">
    <location>
        <begin position="20"/>
        <end position="40"/>
    </location>
</feature>
<dbReference type="OrthoDB" id="9945583at2"/>